<organism evidence="2 3">
    <name type="scientific">Trichoderma gamsii</name>
    <dbReference type="NCBI Taxonomy" id="398673"/>
    <lineage>
        <taxon>Eukaryota</taxon>
        <taxon>Fungi</taxon>
        <taxon>Dikarya</taxon>
        <taxon>Ascomycota</taxon>
        <taxon>Pezizomycotina</taxon>
        <taxon>Sordariomycetes</taxon>
        <taxon>Hypocreomycetidae</taxon>
        <taxon>Hypocreales</taxon>
        <taxon>Hypocreaceae</taxon>
        <taxon>Trichoderma</taxon>
    </lineage>
</organism>
<feature type="compositionally biased region" description="Basic and acidic residues" evidence="1">
    <location>
        <begin position="534"/>
        <end position="559"/>
    </location>
</feature>
<dbReference type="OrthoDB" id="5133007at2759"/>
<dbReference type="EMBL" id="MTYH01000002">
    <property type="protein sequence ID" value="PNP48805.1"/>
    <property type="molecule type" value="Genomic_DNA"/>
</dbReference>
<feature type="compositionally biased region" description="Basic and acidic residues" evidence="1">
    <location>
        <begin position="761"/>
        <end position="791"/>
    </location>
</feature>
<gene>
    <name evidence="2" type="ORF">TGAMA5MH_00260</name>
</gene>
<feature type="region of interest" description="Disordered" evidence="1">
    <location>
        <begin position="531"/>
        <end position="559"/>
    </location>
</feature>
<evidence type="ECO:0000313" key="2">
    <source>
        <dbReference type="EMBL" id="PNP48805.1"/>
    </source>
</evidence>
<evidence type="ECO:0000256" key="1">
    <source>
        <dbReference type="SAM" id="MobiDB-lite"/>
    </source>
</evidence>
<feature type="region of interest" description="Disordered" evidence="1">
    <location>
        <begin position="703"/>
        <end position="733"/>
    </location>
</feature>
<feature type="compositionally biased region" description="Polar residues" evidence="1">
    <location>
        <begin position="703"/>
        <end position="717"/>
    </location>
</feature>
<feature type="region of interest" description="Disordered" evidence="1">
    <location>
        <begin position="759"/>
        <end position="803"/>
    </location>
</feature>
<accession>A0A2K0TTF4</accession>
<dbReference type="Proteomes" id="UP000236546">
    <property type="component" value="Unassembled WGS sequence"/>
</dbReference>
<comment type="caution">
    <text evidence="2">The sequence shown here is derived from an EMBL/GenBank/DDBJ whole genome shotgun (WGS) entry which is preliminary data.</text>
</comment>
<dbReference type="AlphaFoldDB" id="A0A2K0TTF4"/>
<name>A0A2K0TTF4_9HYPO</name>
<evidence type="ECO:0000313" key="3">
    <source>
        <dbReference type="Proteomes" id="UP000236546"/>
    </source>
</evidence>
<sequence length="1079" mass="120375">MLPISKITAAIASATQETSFALANINFDFSICKFEAPEEYRGVGQHLSERRIRAAEDGDEHKVARKFGALFSHILPSTPQLVTAYGKRSSQITEISSKKGLNNGPFQDWVGPDGTSIWAAATSGPGAIAVHLLACMLARIWPAREAVAIWEEIIAGRKAELSRVDQTDPSWVSASLATRIEITYDQISSWDASARSWLQVADVAKLRQQRQLELLASNITIPVSQKPSTYSSVLEAWTTGLRFMENLVSGLPQSVQSGSEVLALTSWHLYPNITVLGAGNPRPVAQRDELIPPGAMITLGQLSCSPDRHGEVFWSLPLAYLKYYGDPIVTSRSIGETSSRLTLAEFFLVVLGSVFSGLRIQGADIDKACDLFIKVTELVNAASPRRSLQQPRPWIEHLAEAAKYYKESNPVDEYKLGLIMRGHRRYKKFLTELAEEPSPLSDLFDANILLRLMTESENKIKCLRLLAQDMVTQPNALLIRYPKPRSESKFDEHFEYAKLDEYLEAADFSKQKARLLRDVCDTWEFATATTRSQNPEKGRVTPDSDGGHIRWMKDSGSEHNGEEIRDLSMIQIMDRSDSIFSWSEEESLSFTSSFRPFDAISSPLYERILGDPNGVALFKRYDAEIAGSSQLSVDALLLILSRGWVNNARLLQLLDSSSTQCLDSLRYLAAAADVYKLMPSATISVSVFSKPLVDAVWMKGSSMSSKISDPETDTPSQELRDKGSFVPGASVDPRQLFESDSDISLATSNFFETWGEQSETSVHDASSEHHRSKRIKYEADKHQVNSEEQGPKPDLYPESDPESDRWITGLRTYELSRPQTFACIAMFENRDVNLQPESLKKVMALSAGNSIYVAMPLICDPFECPKENEVKHVIGNIGKPGVSLMIPPVPPKRRIVDEYVWKTATHALFDGRLDDAFKDTSLHLSFTKYKLPVKFSHGYQSVEGNFVETLISVLDKQEWVADLDILSAIDESRWERMPSPSKKKCQHEPGEKKPGFKLTSIDSWDEFLDKPYNSCIFRASNNWLARLSAAALNANLGSRTIVLDTSKSPCWDCLGDLSNGILDELSRDPSDGKVPLIIH</sequence>
<protein>
    <submittedName>
        <fullName evidence="2">Uncharacterized protein</fullName>
    </submittedName>
</protein>
<proteinExistence type="predicted"/>
<reference evidence="2 3" key="1">
    <citation type="submission" date="2017-02" db="EMBL/GenBank/DDBJ databases">
        <title>Genomes of Trichoderma spp. with biocontrol activity.</title>
        <authorList>
            <person name="Gardiner D."/>
            <person name="Kazan K."/>
            <person name="Vos C."/>
            <person name="Harvey P."/>
        </authorList>
    </citation>
    <scope>NUCLEOTIDE SEQUENCE [LARGE SCALE GENOMIC DNA]</scope>
    <source>
        <strain evidence="2 3">A5MH</strain>
    </source>
</reference>